<dbReference type="SUPFAM" id="SSF69118">
    <property type="entry name" value="AhpD-like"/>
    <property type="match status" value="1"/>
</dbReference>
<organism evidence="3 4">
    <name type="scientific">Sutterella massiliensis</name>
    <dbReference type="NCBI Taxonomy" id="1816689"/>
    <lineage>
        <taxon>Bacteria</taxon>
        <taxon>Pseudomonadati</taxon>
        <taxon>Pseudomonadota</taxon>
        <taxon>Betaproteobacteria</taxon>
        <taxon>Burkholderiales</taxon>
        <taxon>Sutterellaceae</taxon>
        <taxon>Sutterella</taxon>
    </lineage>
</organism>
<dbReference type="RefSeq" id="WP_205102081.1">
    <property type="nucleotide sequence ID" value="NZ_JACJJC010000004.1"/>
</dbReference>
<dbReference type="Gene3D" id="1.20.1290.10">
    <property type="entry name" value="AhpD-like"/>
    <property type="match status" value="1"/>
</dbReference>
<dbReference type="PANTHER" id="PTHR33570">
    <property type="entry name" value="4-CARBOXYMUCONOLACTONE DECARBOXYLASE FAMILY PROTEIN"/>
    <property type="match status" value="1"/>
</dbReference>
<proteinExistence type="predicted"/>
<evidence type="ECO:0000259" key="2">
    <source>
        <dbReference type="Pfam" id="PF02627"/>
    </source>
</evidence>
<dbReference type="PANTHER" id="PTHR33570:SF2">
    <property type="entry name" value="CARBOXYMUCONOLACTONE DECARBOXYLASE-LIKE DOMAIN-CONTAINING PROTEIN"/>
    <property type="match status" value="1"/>
</dbReference>
<feature type="signal peptide" evidence="1">
    <location>
        <begin position="1"/>
        <end position="26"/>
    </location>
</feature>
<sequence length="262" mass="27856">MKRRTVLQSAAGAAMINLFLESNAMAQETTLNETVMTDADAILERLMTKDVPAAVKFDERMRTLIAVASLTAQDEDEVLARVVLDALKKGASPLELREAAVQAMAYSGLPTTIRAINVIARACAAAGKTFPTETSATVTDADRFEKGLAVQKSIFGAGIDAMHKNAKADERALMVDLLSGYCFGDTYTRTGLPLKERELLTFVVIASMGGCEPQVKAHALGNLALGTTRSELIDAIVVMVPLIGFPKALNALAMVNEAAPAK</sequence>
<feature type="domain" description="Carboxymuconolactone decarboxylase-like" evidence="2">
    <location>
        <begin position="41"/>
        <end position="119"/>
    </location>
</feature>
<dbReference type="InterPro" id="IPR003779">
    <property type="entry name" value="CMD-like"/>
</dbReference>
<dbReference type="Proteomes" id="UP000715095">
    <property type="component" value="Unassembled WGS sequence"/>
</dbReference>
<comment type="caution">
    <text evidence="3">The sequence shown here is derived from an EMBL/GenBank/DDBJ whole genome shotgun (WGS) entry which is preliminary data.</text>
</comment>
<evidence type="ECO:0000313" key="3">
    <source>
        <dbReference type="EMBL" id="MBM6703610.1"/>
    </source>
</evidence>
<dbReference type="InterPro" id="IPR029032">
    <property type="entry name" value="AhpD-like"/>
</dbReference>
<evidence type="ECO:0000313" key="4">
    <source>
        <dbReference type="Proteomes" id="UP000715095"/>
    </source>
</evidence>
<name>A0ABS2DQJ5_9BURK</name>
<keyword evidence="1" id="KW-0732">Signal</keyword>
<reference evidence="3 4" key="1">
    <citation type="journal article" date="2021" name="Sci. Rep.">
        <title>The distribution of antibiotic resistance genes in chicken gut microbiota commensals.</title>
        <authorList>
            <person name="Juricova H."/>
            <person name="Matiasovicova J."/>
            <person name="Kubasova T."/>
            <person name="Cejkova D."/>
            <person name="Rychlik I."/>
        </authorList>
    </citation>
    <scope>NUCLEOTIDE SEQUENCE [LARGE SCALE GENOMIC DNA]</scope>
    <source>
        <strain evidence="3 4">An829</strain>
    </source>
</reference>
<dbReference type="Pfam" id="PF02627">
    <property type="entry name" value="CMD"/>
    <property type="match status" value="2"/>
</dbReference>
<gene>
    <name evidence="3" type="ORF">H6A60_03795</name>
</gene>
<keyword evidence="4" id="KW-1185">Reference proteome</keyword>
<feature type="domain" description="Carboxymuconolactone decarboxylase-like" evidence="2">
    <location>
        <begin position="176"/>
        <end position="256"/>
    </location>
</feature>
<dbReference type="InterPro" id="IPR052512">
    <property type="entry name" value="4CMD/NDH-1_regulator"/>
</dbReference>
<feature type="chain" id="PRO_5046936169" evidence="1">
    <location>
        <begin position="27"/>
        <end position="262"/>
    </location>
</feature>
<dbReference type="EMBL" id="JACJJC010000004">
    <property type="protein sequence ID" value="MBM6703610.1"/>
    <property type="molecule type" value="Genomic_DNA"/>
</dbReference>
<protein>
    <submittedName>
        <fullName evidence="3">Carboxymuconolactone decarboxylase family protein</fullName>
    </submittedName>
</protein>
<accession>A0ABS2DQJ5</accession>
<evidence type="ECO:0000256" key="1">
    <source>
        <dbReference type="SAM" id="SignalP"/>
    </source>
</evidence>